<comment type="cofactor">
    <cofactor evidence="1">
        <name>[4Fe-4S] cluster</name>
        <dbReference type="ChEBI" id="CHEBI:49883"/>
    </cofactor>
</comment>
<keyword evidence="2" id="KW-0004">4Fe-4S</keyword>
<dbReference type="InterPro" id="IPR013785">
    <property type="entry name" value="Aldolase_TIM"/>
</dbReference>
<gene>
    <name evidence="3" type="ORF">C8A04DRAFT_40939</name>
</gene>
<dbReference type="InterPro" id="IPR058240">
    <property type="entry name" value="rSAM_sf"/>
</dbReference>
<dbReference type="PANTHER" id="PTHR21339:SF0">
    <property type="entry name" value="S-ADENOSYLMETHIONINE-DEPENDENT NUCLEOTIDE DEHYDRATASE RSAD2"/>
    <property type="match status" value="1"/>
</dbReference>
<evidence type="ECO:0000313" key="4">
    <source>
        <dbReference type="Proteomes" id="UP001302676"/>
    </source>
</evidence>
<dbReference type="GeneID" id="87821730"/>
<keyword evidence="4" id="KW-1185">Reference proteome</keyword>
<dbReference type="InterPro" id="IPR051196">
    <property type="entry name" value="RSAD2/Viperin_antiviral"/>
</dbReference>
<name>A0AAN6UUG3_9PEZI</name>
<dbReference type="AlphaFoldDB" id="A0AAN6UUG3"/>
<evidence type="ECO:0000256" key="1">
    <source>
        <dbReference type="ARBA" id="ARBA00001966"/>
    </source>
</evidence>
<accession>A0AAN6UUG3</accession>
<sequence>MPLSTLLRTSTTTTGLLPPFLNLNLLLSLTLSALLYTAHAHGYLHIPYLLPRKPAPLDNENKIPTPRSIHYHFTRTCTRTCPTTHTHTYTHIEPLENHKTALRLLAEAGMRSITFAGGEPLLYAVLLGQMVGFCKRELGVECVVVVVSRAGLVPESFLREQGGKGKGGLDVLAVGFDGGSGYGHTQDWDWNRGYRHGSRRERMLALERVAGWCRAYGVKLQVNTVVDGRRVGEDMNGWVDRVRPWRWVCFQYLEVREDGDKKDTVRSGFEPVSEEQFDEFCERHKRQMCLVAKPGRSAGDGHLVVDEYLRFLDPTGKKASRSILEVGVERALGSLCWKGVSWDVGLEEEG</sequence>
<comment type="caution">
    <text evidence="3">The sequence shown here is derived from an EMBL/GenBank/DDBJ whole genome shotgun (WGS) entry which is preliminary data.</text>
</comment>
<organism evidence="3 4">
    <name type="scientific">Dichotomopilus funicola</name>
    <dbReference type="NCBI Taxonomy" id="1934379"/>
    <lineage>
        <taxon>Eukaryota</taxon>
        <taxon>Fungi</taxon>
        <taxon>Dikarya</taxon>
        <taxon>Ascomycota</taxon>
        <taxon>Pezizomycotina</taxon>
        <taxon>Sordariomycetes</taxon>
        <taxon>Sordariomycetidae</taxon>
        <taxon>Sordariales</taxon>
        <taxon>Chaetomiaceae</taxon>
        <taxon>Dichotomopilus</taxon>
    </lineage>
</organism>
<evidence type="ECO:0000256" key="2">
    <source>
        <dbReference type="ARBA" id="ARBA00022485"/>
    </source>
</evidence>
<dbReference type="PANTHER" id="PTHR21339">
    <property type="entry name" value="RADICAL S-ADENOSYL METHIONINE DOMAIN-CONTAINING PROTEIN 2"/>
    <property type="match status" value="1"/>
</dbReference>
<protein>
    <submittedName>
        <fullName evidence="3">Radical SAM enzyme</fullName>
    </submittedName>
</protein>
<keyword evidence="2" id="KW-0479">Metal-binding</keyword>
<dbReference type="Gene3D" id="3.20.20.70">
    <property type="entry name" value="Aldolase class I"/>
    <property type="match status" value="1"/>
</dbReference>
<dbReference type="GO" id="GO:0051539">
    <property type="term" value="F:4 iron, 4 sulfur cluster binding"/>
    <property type="evidence" value="ECO:0007669"/>
    <property type="project" value="UniProtKB-KW"/>
</dbReference>
<proteinExistence type="predicted"/>
<reference evidence="3" key="1">
    <citation type="journal article" date="2023" name="Mol. Phylogenet. Evol.">
        <title>Genome-scale phylogeny and comparative genomics of the fungal order Sordariales.</title>
        <authorList>
            <person name="Hensen N."/>
            <person name="Bonometti L."/>
            <person name="Westerberg I."/>
            <person name="Brannstrom I.O."/>
            <person name="Guillou S."/>
            <person name="Cros-Aarteil S."/>
            <person name="Calhoun S."/>
            <person name="Haridas S."/>
            <person name="Kuo A."/>
            <person name="Mondo S."/>
            <person name="Pangilinan J."/>
            <person name="Riley R."/>
            <person name="LaButti K."/>
            <person name="Andreopoulos B."/>
            <person name="Lipzen A."/>
            <person name="Chen C."/>
            <person name="Yan M."/>
            <person name="Daum C."/>
            <person name="Ng V."/>
            <person name="Clum A."/>
            <person name="Steindorff A."/>
            <person name="Ohm R.A."/>
            <person name="Martin F."/>
            <person name="Silar P."/>
            <person name="Natvig D.O."/>
            <person name="Lalanne C."/>
            <person name="Gautier V."/>
            <person name="Ament-Velasquez S.L."/>
            <person name="Kruys A."/>
            <person name="Hutchinson M.I."/>
            <person name="Powell A.J."/>
            <person name="Barry K."/>
            <person name="Miller A.N."/>
            <person name="Grigoriev I.V."/>
            <person name="Debuchy R."/>
            <person name="Gladieux P."/>
            <person name="Hiltunen Thoren M."/>
            <person name="Johannesson H."/>
        </authorList>
    </citation>
    <scope>NUCLEOTIDE SEQUENCE</scope>
    <source>
        <strain evidence="3">CBS 141.50</strain>
    </source>
</reference>
<dbReference type="EMBL" id="MU853686">
    <property type="protein sequence ID" value="KAK4139165.1"/>
    <property type="molecule type" value="Genomic_DNA"/>
</dbReference>
<dbReference type="Proteomes" id="UP001302676">
    <property type="component" value="Unassembled WGS sequence"/>
</dbReference>
<dbReference type="RefSeq" id="XP_062632536.1">
    <property type="nucleotide sequence ID" value="XM_062785117.1"/>
</dbReference>
<keyword evidence="2" id="KW-0411">Iron-sulfur</keyword>
<keyword evidence="2" id="KW-0408">Iron</keyword>
<evidence type="ECO:0000313" key="3">
    <source>
        <dbReference type="EMBL" id="KAK4139165.1"/>
    </source>
</evidence>
<dbReference type="SUPFAM" id="SSF102114">
    <property type="entry name" value="Radical SAM enzymes"/>
    <property type="match status" value="1"/>
</dbReference>
<reference evidence="3" key="2">
    <citation type="submission" date="2023-05" db="EMBL/GenBank/DDBJ databases">
        <authorList>
            <consortium name="Lawrence Berkeley National Laboratory"/>
            <person name="Steindorff A."/>
            <person name="Hensen N."/>
            <person name="Bonometti L."/>
            <person name="Westerberg I."/>
            <person name="Brannstrom I.O."/>
            <person name="Guillou S."/>
            <person name="Cros-Aarteil S."/>
            <person name="Calhoun S."/>
            <person name="Haridas S."/>
            <person name="Kuo A."/>
            <person name="Mondo S."/>
            <person name="Pangilinan J."/>
            <person name="Riley R."/>
            <person name="Labutti K."/>
            <person name="Andreopoulos B."/>
            <person name="Lipzen A."/>
            <person name="Chen C."/>
            <person name="Yanf M."/>
            <person name="Daum C."/>
            <person name="Ng V."/>
            <person name="Clum A."/>
            <person name="Ohm R."/>
            <person name="Martin F."/>
            <person name="Silar P."/>
            <person name="Natvig D."/>
            <person name="Lalanne C."/>
            <person name="Gautier V."/>
            <person name="Ament-Velasquez S.L."/>
            <person name="Kruys A."/>
            <person name="Hutchinson M.I."/>
            <person name="Powell A.J."/>
            <person name="Barry K."/>
            <person name="Miller A.N."/>
            <person name="Grigoriev I.V."/>
            <person name="Debuchy R."/>
            <person name="Gladieux P."/>
            <person name="Thoren M.H."/>
            <person name="Johannesson H."/>
        </authorList>
    </citation>
    <scope>NUCLEOTIDE SEQUENCE</scope>
    <source>
        <strain evidence="3">CBS 141.50</strain>
    </source>
</reference>